<dbReference type="SUPFAM" id="SSF50630">
    <property type="entry name" value="Acid proteases"/>
    <property type="match status" value="1"/>
</dbReference>
<dbReference type="RefSeq" id="WP_116774325.1">
    <property type="nucleotide sequence ID" value="NZ_QDKG01000001.1"/>
</dbReference>
<evidence type="ECO:0000313" key="2">
    <source>
        <dbReference type="Proteomes" id="UP000245627"/>
    </source>
</evidence>
<dbReference type="InterPro" id="IPR021109">
    <property type="entry name" value="Peptidase_aspartic_dom_sf"/>
</dbReference>
<accession>A0A2T8HM15</accession>
<proteinExistence type="predicted"/>
<comment type="caution">
    <text evidence="1">The sequence shown here is derived from an EMBL/GenBank/DDBJ whole genome shotgun (WGS) entry which is preliminary data.</text>
</comment>
<dbReference type="GO" id="GO:0006508">
    <property type="term" value="P:proteolysis"/>
    <property type="evidence" value="ECO:0007669"/>
    <property type="project" value="UniProtKB-KW"/>
</dbReference>
<keyword evidence="1" id="KW-0378">Hydrolase</keyword>
<dbReference type="Proteomes" id="UP000245627">
    <property type="component" value="Unassembled WGS sequence"/>
</dbReference>
<gene>
    <name evidence="1" type="ORF">DC487_02255</name>
</gene>
<dbReference type="OrthoDB" id="7433208at2"/>
<dbReference type="GO" id="GO:0004190">
    <property type="term" value="F:aspartic-type endopeptidase activity"/>
    <property type="evidence" value="ECO:0007669"/>
    <property type="project" value="InterPro"/>
</dbReference>
<dbReference type="InterPro" id="IPR034122">
    <property type="entry name" value="Retropepsin-like_bacterial"/>
</dbReference>
<sequence length="148" mass="16525">MTKIPLEIIQLQPDGFHTLVEIQLLDRTFKMVVDTGASKTVLDKTTLLESGIAESQLNLTDVLSTGLGTNAMESFFVHIPEVKIGDWQIKKFDFAVLDLSSINYAYRKMNLEPVIGVLGGDILHTYGAVINYKTASLQLTNRKRKLNK</sequence>
<dbReference type="AlphaFoldDB" id="A0A2T8HM15"/>
<dbReference type="EMBL" id="QDKG01000001">
    <property type="protein sequence ID" value="PVH26463.1"/>
    <property type="molecule type" value="Genomic_DNA"/>
</dbReference>
<reference evidence="1 2" key="1">
    <citation type="submission" date="2018-04" db="EMBL/GenBank/DDBJ databases">
        <title>Sphingobacterium cortibacter sp. nov.</title>
        <authorList>
            <person name="Li Y."/>
        </authorList>
    </citation>
    <scope>NUCLEOTIDE SEQUENCE [LARGE SCALE GENOMIC DNA]</scope>
    <source>
        <strain evidence="1 2">2c-3</strain>
    </source>
</reference>
<keyword evidence="2" id="KW-1185">Reference proteome</keyword>
<dbReference type="Pfam" id="PF13650">
    <property type="entry name" value="Asp_protease_2"/>
    <property type="match status" value="1"/>
</dbReference>
<evidence type="ECO:0000313" key="1">
    <source>
        <dbReference type="EMBL" id="PVH26463.1"/>
    </source>
</evidence>
<dbReference type="PROSITE" id="PS00141">
    <property type="entry name" value="ASP_PROTEASE"/>
    <property type="match status" value="1"/>
</dbReference>
<dbReference type="CDD" id="cd05483">
    <property type="entry name" value="retropepsin_like_bacteria"/>
    <property type="match status" value="1"/>
</dbReference>
<name>A0A2T8HM15_9SPHI</name>
<dbReference type="Gene3D" id="2.40.70.10">
    <property type="entry name" value="Acid Proteases"/>
    <property type="match status" value="1"/>
</dbReference>
<dbReference type="InterPro" id="IPR001969">
    <property type="entry name" value="Aspartic_peptidase_AS"/>
</dbReference>
<protein>
    <submittedName>
        <fullName evidence="1">Clan AA aspartic protease</fullName>
    </submittedName>
</protein>
<keyword evidence="1" id="KW-0645">Protease</keyword>
<organism evidence="1 2">
    <name type="scientific">Sphingobacterium corticibacter</name>
    <dbReference type="NCBI Taxonomy" id="2171749"/>
    <lineage>
        <taxon>Bacteria</taxon>
        <taxon>Pseudomonadati</taxon>
        <taxon>Bacteroidota</taxon>
        <taxon>Sphingobacteriia</taxon>
        <taxon>Sphingobacteriales</taxon>
        <taxon>Sphingobacteriaceae</taxon>
        <taxon>Sphingobacterium</taxon>
    </lineage>
</organism>